<comment type="similarity">
    <text evidence="7">Belongs to the COQ4 family.</text>
</comment>
<name>G8BRK1_TETPH</name>
<dbReference type="GO" id="GO:0031314">
    <property type="term" value="C:extrinsic component of mitochondrial inner membrane"/>
    <property type="evidence" value="ECO:0007669"/>
    <property type="project" value="UniProtKB-UniRule"/>
</dbReference>
<keyword evidence="1 7" id="KW-0831">Ubiquinone biosynthesis</keyword>
<feature type="binding site" evidence="7">
    <location>
        <position position="212"/>
    </location>
    <ligand>
        <name>Zn(2+)</name>
        <dbReference type="ChEBI" id="CHEBI:29105"/>
    </ligand>
</feature>
<dbReference type="GeneID" id="11533779"/>
<dbReference type="HAMAP" id="MF_03111">
    <property type="entry name" value="Coq4"/>
    <property type="match status" value="1"/>
</dbReference>
<dbReference type="KEGG" id="tpf:TPHA_0C02240"/>
<dbReference type="PANTHER" id="PTHR12922:SF7">
    <property type="entry name" value="UBIQUINONE BIOSYNTHESIS PROTEIN COQ4 HOMOLOG, MITOCHONDRIAL"/>
    <property type="match status" value="1"/>
</dbReference>
<dbReference type="GO" id="GO:0120539">
    <property type="term" value="F:4-hydroxy-3-methoxy-5-polyprenylbenzoate decarboxylase activity"/>
    <property type="evidence" value="ECO:0007669"/>
    <property type="project" value="UniProtKB-EC"/>
</dbReference>
<dbReference type="AlphaFoldDB" id="G8BRK1"/>
<dbReference type="eggNOG" id="KOG3244">
    <property type="taxonomic scope" value="Eukaryota"/>
</dbReference>
<dbReference type="Pfam" id="PF05019">
    <property type="entry name" value="Coq4"/>
    <property type="match status" value="1"/>
</dbReference>
<evidence type="ECO:0000256" key="6">
    <source>
        <dbReference type="ARBA" id="ARBA00081568"/>
    </source>
</evidence>
<evidence type="ECO:0000256" key="1">
    <source>
        <dbReference type="ARBA" id="ARBA00022688"/>
    </source>
</evidence>
<evidence type="ECO:0000256" key="3">
    <source>
        <dbReference type="ARBA" id="ARBA00023128"/>
    </source>
</evidence>
<dbReference type="GO" id="GO:0008270">
    <property type="term" value="F:zinc ion binding"/>
    <property type="evidence" value="ECO:0007669"/>
    <property type="project" value="UniProtKB-UniRule"/>
</dbReference>
<evidence type="ECO:0000256" key="4">
    <source>
        <dbReference type="ARBA" id="ARBA00023136"/>
    </source>
</evidence>
<reference evidence="8 9" key="1">
    <citation type="journal article" date="2011" name="Proc. Natl. Acad. Sci. U.S.A.">
        <title>Evolutionary erosion of yeast sex chromosomes by mating-type switching accidents.</title>
        <authorList>
            <person name="Gordon J.L."/>
            <person name="Armisen D."/>
            <person name="Proux-Wera E."/>
            <person name="Oheigeartaigh S.S."/>
            <person name="Byrne K.P."/>
            <person name="Wolfe K.H."/>
        </authorList>
    </citation>
    <scope>NUCLEOTIDE SEQUENCE [LARGE SCALE GENOMIC DNA]</scope>
    <source>
        <strain evidence="9">ATCC 24235 / CBS 4417 / NBRC 1672 / NRRL Y-8282 / UCD 70-5</strain>
    </source>
</reference>
<accession>G8BRK1</accession>
<dbReference type="Proteomes" id="UP000005666">
    <property type="component" value="Chromosome 3"/>
</dbReference>
<gene>
    <name evidence="8" type="primary">TPHA0C02240</name>
    <name evidence="7" type="synonym">COQ4</name>
    <name evidence="8" type="ordered locus">TPHA_0C02240</name>
</gene>
<comment type="function">
    <text evidence="7">Lyase that catalyzes the C1-decarboxylation of 4-hydroxy-3-methoxy-5-(all-trans-polyprenyl)benzoic acid into 2-methoxy-6-(all-trans-polyprenyl)phenol during ubiquinone biosynthesis.</text>
</comment>
<evidence type="ECO:0000313" key="9">
    <source>
        <dbReference type="Proteomes" id="UP000005666"/>
    </source>
</evidence>
<dbReference type="STRING" id="1071381.G8BRK1"/>
<keyword evidence="3 7" id="KW-0496">Mitochondrion</keyword>
<feature type="binding site" evidence="7">
    <location>
        <position position="211"/>
    </location>
    <ligand>
        <name>Zn(2+)</name>
        <dbReference type="ChEBI" id="CHEBI:29105"/>
    </ligand>
</feature>
<evidence type="ECO:0000256" key="5">
    <source>
        <dbReference type="ARBA" id="ARBA00023239"/>
    </source>
</evidence>
<dbReference type="UniPathway" id="UPA00232"/>
<comment type="pathway">
    <text evidence="7">Cofactor biosynthesis; ubiquinone biosynthesis.</text>
</comment>
<keyword evidence="4 7" id="KW-0472">Membrane</keyword>
<dbReference type="InterPro" id="IPR027540">
    <property type="entry name" value="Coq4_euk"/>
</dbReference>
<keyword evidence="9" id="KW-1185">Reference proteome</keyword>
<protein>
    <recommendedName>
        <fullName evidence="6">4-hydroxy-3-methoxy-5-polyprenylbenzoate decarboxylase</fullName>
    </recommendedName>
</protein>
<keyword evidence="2 7" id="KW-0999">Mitochondrion inner membrane</keyword>
<keyword evidence="5 7" id="KW-0456">Lyase</keyword>
<evidence type="ECO:0000256" key="2">
    <source>
        <dbReference type="ARBA" id="ARBA00022792"/>
    </source>
</evidence>
<dbReference type="EMBL" id="HE612858">
    <property type="protein sequence ID" value="CCE62377.1"/>
    <property type="molecule type" value="Genomic_DNA"/>
</dbReference>
<sequence>MLLRLTFLSSKLDRCLHNRAQQRHIFIATALTIGSFLFGKDARLADMMDRGELHDKNVEYELKRQERIDARLKTLQSTRPMKPMYKGHVPLTAIEKMILFTVSGVRSFFHPENGINIVQLGESTALPFVLENLKQTMLSDETGRRILREKPNVTTDQLDMGKLSKLPKNTFGYRFFKWLEKEGVSPDTRAPVTYIDDPVHAYIFKRYRQCHDFYHSLNDLPIIIEGEITVKALEAANLGIPMAALGALLAPLRLKSVQRDRLYDIYLPWAVKTGLSCKPLINVYWEELLEKDIDKLKKELGITAPPDLREIRKERAQKRKQLKLRYENFDQ</sequence>
<proteinExistence type="inferred from homology"/>
<dbReference type="RefSeq" id="XP_003684811.1">
    <property type="nucleotide sequence ID" value="XM_003684763.1"/>
</dbReference>
<organism evidence="8 9">
    <name type="scientific">Tetrapisispora phaffii (strain ATCC 24235 / CBS 4417 / NBRC 1672 / NRRL Y-8282 / UCD 70-5)</name>
    <name type="common">Yeast</name>
    <name type="synonym">Fabospora phaffii</name>
    <dbReference type="NCBI Taxonomy" id="1071381"/>
    <lineage>
        <taxon>Eukaryota</taxon>
        <taxon>Fungi</taxon>
        <taxon>Dikarya</taxon>
        <taxon>Ascomycota</taxon>
        <taxon>Saccharomycotina</taxon>
        <taxon>Saccharomycetes</taxon>
        <taxon>Saccharomycetales</taxon>
        <taxon>Saccharomycetaceae</taxon>
        <taxon>Tetrapisispora</taxon>
    </lineage>
</organism>
<comment type="catalytic activity">
    <reaction evidence="7">
        <text>a 4-hydroxy-3-methoxy-5-(all-trans-polyprenyl)benzoate + H(+) = a 2-methoxy-6-(all-trans-polyprenyl)phenol + CO2</text>
        <dbReference type="Rhea" id="RHEA:81179"/>
        <dbReference type="Rhea" id="RHEA-COMP:9551"/>
        <dbReference type="Rhea" id="RHEA-COMP:10931"/>
        <dbReference type="ChEBI" id="CHEBI:15378"/>
        <dbReference type="ChEBI" id="CHEBI:16526"/>
        <dbReference type="ChEBI" id="CHEBI:62731"/>
        <dbReference type="ChEBI" id="CHEBI:84443"/>
        <dbReference type="EC" id="4.1.1.130"/>
    </reaction>
</comment>
<comment type="subunit">
    <text evidence="7">Component of a multi-subunit COQ enzyme complex, composed of at least COQ3, COQ4, COQ5, COQ6, COQ7 and COQ9.</text>
</comment>
<keyword evidence="7" id="KW-0862">Zinc</keyword>
<dbReference type="OMA" id="YYERHFH"/>
<feature type="binding site" evidence="7">
    <location>
        <position position="227"/>
    </location>
    <ligand>
        <name>Zn(2+)</name>
        <dbReference type="ChEBI" id="CHEBI:29105"/>
    </ligand>
</feature>
<keyword evidence="7" id="KW-0479">Metal-binding</keyword>
<evidence type="ECO:0000313" key="8">
    <source>
        <dbReference type="EMBL" id="CCE62377.1"/>
    </source>
</evidence>
<dbReference type="HOGENOM" id="CLU_061241_0_2_1"/>
<evidence type="ECO:0000256" key="7">
    <source>
        <dbReference type="HAMAP-Rule" id="MF_03111"/>
    </source>
</evidence>
<dbReference type="OrthoDB" id="4249at2759"/>
<dbReference type="PANTHER" id="PTHR12922">
    <property type="entry name" value="UBIQUINONE BIOSYNTHESIS PROTEIN"/>
    <property type="match status" value="1"/>
</dbReference>
<dbReference type="InterPro" id="IPR007715">
    <property type="entry name" value="Coq4"/>
</dbReference>
<feature type="binding site" evidence="7">
    <location>
        <position position="215"/>
    </location>
    <ligand>
        <name>Zn(2+)</name>
        <dbReference type="ChEBI" id="CHEBI:29105"/>
    </ligand>
</feature>
<comment type="subcellular location">
    <subcellularLocation>
        <location evidence="7">Mitochondrion inner membrane</location>
        <topology evidence="7">Peripheral membrane protein</topology>
        <orientation evidence="7">Matrix side</orientation>
    </subcellularLocation>
</comment>
<comment type="cofactor">
    <cofactor evidence="7">
        <name>Zn(2+)</name>
        <dbReference type="ChEBI" id="CHEBI:29105"/>
    </cofactor>
</comment>